<feature type="non-terminal residue" evidence="1">
    <location>
        <position position="109"/>
    </location>
</feature>
<dbReference type="AlphaFoldDB" id="A0AAD4XES2"/>
<accession>A0AAD4XES2</accession>
<evidence type="ECO:0000313" key="2">
    <source>
        <dbReference type="Proteomes" id="UP001202328"/>
    </source>
</evidence>
<protein>
    <submittedName>
        <fullName evidence="1">Uncharacterized protein</fullName>
    </submittedName>
</protein>
<gene>
    <name evidence="1" type="ORF">MKW98_003602</name>
</gene>
<dbReference type="Proteomes" id="UP001202328">
    <property type="component" value="Unassembled WGS sequence"/>
</dbReference>
<evidence type="ECO:0000313" key="1">
    <source>
        <dbReference type="EMBL" id="KAI3907957.1"/>
    </source>
</evidence>
<comment type="caution">
    <text evidence="1">The sequence shown here is derived from an EMBL/GenBank/DDBJ whole genome shotgun (WGS) entry which is preliminary data.</text>
</comment>
<proteinExistence type="predicted"/>
<sequence>MSSEEGSSGGFQIPFVSDILKEGEKMKIPFVSDMIKEGEKIKIPIVSDLIKEGEQLKIPFISDRGNAPDGEEGHRQCCCNGCFGCCDKVKEWWHIFVEKIKEFFSCLGS</sequence>
<name>A0AAD4XES2_9MAGN</name>
<organism evidence="1 2">
    <name type="scientific">Papaver atlanticum</name>
    <dbReference type="NCBI Taxonomy" id="357466"/>
    <lineage>
        <taxon>Eukaryota</taxon>
        <taxon>Viridiplantae</taxon>
        <taxon>Streptophyta</taxon>
        <taxon>Embryophyta</taxon>
        <taxon>Tracheophyta</taxon>
        <taxon>Spermatophyta</taxon>
        <taxon>Magnoliopsida</taxon>
        <taxon>Ranunculales</taxon>
        <taxon>Papaveraceae</taxon>
        <taxon>Papaveroideae</taxon>
        <taxon>Papaver</taxon>
    </lineage>
</organism>
<reference evidence="1" key="1">
    <citation type="submission" date="2022-04" db="EMBL/GenBank/DDBJ databases">
        <title>A functionally conserved STORR gene fusion in Papaver species that diverged 16.8 million years ago.</title>
        <authorList>
            <person name="Catania T."/>
        </authorList>
    </citation>
    <scope>NUCLEOTIDE SEQUENCE</scope>
    <source>
        <strain evidence="1">S-188037</strain>
    </source>
</reference>
<keyword evidence="2" id="KW-1185">Reference proteome</keyword>
<dbReference type="EMBL" id="JAJJMB010010543">
    <property type="protein sequence ID" value="KAI3907957.1"/>
    <property type="molecule type" value="Genomic_DNA"/>
</dbReference>